<reference evidence="1 2" key="1">
    <citation type="journal article" date="2014" name="Int. J. Syst. Evol. Microbiol.">
        <title>Complete genome sequence of Corynebacterium casei LMG S-19264T (=DSM 44701T), isolated from a smear-ripened cheese.</title>
        <authorList>
            <consortium name="US DOE Joint Genome Institute (JGI-PGF)"/>
            <person name="Walter F."/>
            <person name="Albersmeier A."/>
            <person name="Kalinowski J."/>
            <person name="Ruckert C."/>
        </authorList>
    </citation>
    <scope>NUCLEOTIDE SEQUENCE [LARGE SCALE GENOMIC DNA]</scope>
    <source>
        <strain evidence="1 2">JCM 4677</strain>
    </source>
</reference>
<dbReference type="OrthoDB" id="3873104at2"/>
<dbReference type="AlphaFoldDB" id="A0A7G1PDA2"/>
<sequence>MGIDLQLHDSRPYWPRRRSKRKPSLIRQSGEYGEALAQLIAKLPTNTSGKLWTVDPYNDTVLNEQEAEAALREAPDLLDRCTDDLQANAVRELATYLQDCATTPGSYLVFVGD</sequence>
<proteinExistence type="predicted"/>
<dbReference type="EMBL" id="AP023440">
    <property type="protein sequence ID" value="BCL33388.1"/>
    <property type="molecule type" value="Genomic_DNA"/>
</dbReference>
<evidence type="ECO:0000313" key="2">
    <source>
        <dbReference type="Proteomes" id="UP000516444"/>
    </source>
</evidence>
<organism evidence="1 2">
    <name type="scientific">Streptomyces aurantiacus</name>
    <dbReference type="NCBI Taxonomy" id="47760"/>
    <lineage>
        <taxon>Bacteria</taxon>
        <taxon>Bacillati</taxon>
        <taxon>Actinomycetota</taxon>
        <taxon>Actinomycetes</taxon>
        <taxon>Kitasatosporales</taxon>
        <taxon>Streptomycetaceae</taxon>
        <taxon>Streptomyces</taxon>
        <taxon>Streptomyces aurantiacus group</taxon>
    </lineage>
</organism>
<dbReference type="KEGG" id="sgm:GCM10017557_82470"/>
<keyword evidence="2" id="KW-1185">Reference proteome</keyword>
<name>A0A7G1PDA2_9ACTN</name>
<gene>
    <name evidence="1" type="ORF">GCM10017557_82470</name>
</gene>
<dbReference type="Proteomes" id="UP000516444">
    <property type="component" value="Chromosome"/>
</dbReference>
<dbReference type="RefSeq" id="WP_055511361.1">
    <property type="nucleotide sequence ID" value="NZ_AP023440.1"/>
</dbReference>
<protein>
    <submittedName>
        <fullName evidence="1">Uncharacterized protein</fullName>
    </submittedName>
</protein>
<accession>A0A7G1PDA2</accession>
<evidence type="ECO:0000313" key="1">
    <source>
        <dbReference type="EMBL" id="BCL33388.1"/>
    </source>
</evidence>